<evidence type="ECO:0000256" key="2">
    <source>
        <dbReference type="ARBA" id="ARBA00022692"/>
    </source>
</evidence>
<feature type="transmembrane region" description="Helical" evidence="6">
    <location>
        <begin position="218"/>
        <end position="239"/>
    </location>
</feature>
<evidence type="ECO:0000256" key="6">
    <source>
        <dbReference type="SAM" id="Phobius"/>
    </source>
</evidence>
<evidence type="ECO:0000256" key="3">
    <source>
        <dbReference type="ARBA" id="ARBA00022824"/>
    </source>
</evidence>
<evidence type="ECO:0000313" key="7">
    <source>
        <dbReference type="EMBL" id="KAA1111323.1"/>
    </source>
</evidence>
<reference evidence="7 8" key="1">
    <citation type="submission" date="2019-05" db="EMBL/GenBank/DDBJ databases">
        <title>Emergence of the Ug99 lineage of the wheat stem rust pathogen through somatic hybridization.</title>
        <authorList>
            <person name="Li F."/>
            <person name="Upadhyaya N.M."/>
            <person name="Sperschneider J."/>
            <person name="Matny O."/>
            <person name="Nguyen-Phuc H."/>
            <person name="Mago R."/>
            <person name="Raley C."/>
            <person name="Miller M.E."/>
            <person name="Silverstein K.A.T."/>
            <person name="Henningsen E."/>
            <person name="Hirsch C.D."/>
            <person name="Visser B."/>
            <person name="Pretorius Z.A."/>
            <person name="Steffenson B.J."/>
            <person name="Schwessinger B."/>
            <person name="Dodds P.N."/>
            <person name="Figueroa M."/>
        </authorList>
    </citation>
    <scope>NUCLEOTIDE SEQUENCE [LARGE SCALE GENOMIC DNA]</scope>
    <source>
        <strain evidence="7 8">Ug99</strain>
    </source>
</reference>
<comment type="caution">
    <text evidence="7">The sequence shown here is derived from an EMBL/GenBank/DDBJ whole genome shotgun (WGS) entry which is preliminary data.</text>
</comment>
<dbReference type="PANTHER" id="PTHR31394">
    <property type="entry name" value="TRANSMEMBRANE PROTEIN 199"/>
    <property type="match status" value="1"/>
</dbReference>
<keyword evidence="2 6" id="KW-0812">Transmembrane</keyword>
<dbReference type="PANTHER" id="PTHR31394:SF1">
    <property type="entry name" value="TRANSMEMBRANE PROTEIN 199"/>
    <property type="match status" value="1"/>
</dbReference>
<evidence type="ECO:0000256" key="1">
    <source>
        <dbReference type="ARBA" id="ARBA00004477"/>
    </source>
</evidence>
<dbReference type="EMBL" id="VDEP01000288">
    <property type="protein sequence ID" value="KAA1111323.1"/>
    <property type="molecule type" value="Genomic_DNA"/>
</dbReference>
<feature type="transmembrane region" description="Helical" evidence="6">
    <location>
        <begin position="185"/>
        <end position="206"/>
    </location>
</feature>
<gene>
    <name evidence="7" type="ORF">PGTUg99_002767</name>
</gene>
<comment type="subcellular location">
    <subcellularLocation>
        <location evidence="1">Endoplasmic reticulum membrane</location>
        <topology evidence="1">Multi-pass membrane protein</topology>
    </subcellularLocation>
</comment>
<dbReference type="AlphaFoldDB" id="A0A5B0QEF8"/>
<dbReference type="Proteomes" id="UP000325313">
    <property type="component" value="Unassembled WGS sequence"/>
</dbReference>
<dbReference type="GO" id="GO:0005789">
    <property type="term" value="C:endoplasmic reticulum membrane"/>
    <property type="evidence" value="ECO:0007669"/>
    <property type="project" value="UniProtKB-SubCell"/>
</dbReference>
<evidence type="ECO:0000256" key="4">
    <source>
        <dbReference type="ARBA" id="ARBA00022989"/>
    </source>
</evidence>
<keyword evidence="3" id="KW-0256">Endoplasmic reticulum</keyword>
<dbReference type="GO" id="GO:0070072">
    <property type="term" value="P:vacuolar proton-transporting V-type ATPase complex assembly"/>
    <property type="evidence" value="ECO:0007669"/>
    <property type="project" value="InterPro"/>
</dbReference>
<name>A0A5B0QEF8_PUCGR</name>
<dbReference type="InterPro" id="IPR021013">
    <property type="entry name" value="ATPase_Vma12"/>
</dbReference>
<keyword evidence="5 6" id="KW-0472">Membrane</keyword>
<dbReference type="Pfam" id="PF11712">
    <property type="entry name" value="Vma12"/>
    <property type="match status" value="1"/>
</dbReference>
<accession>A0A5B0QEF8</accession>
<keyword evidence="4 6" id="KW-1133">Transmembrane helix</keyword>
<sequence length="240" mass="27950">MVKFLLTDPLIQRVTRIFNSLDQSTVDSLPSATKLTFERLLQTSTKTIATACNLETKETVDRASEEDEGYRWIDHSSLFVLSNAAATQDRRLNRSKTDKQYQENSFFALIQTSPLYFKHKPIREKSNELKAILESIQLKKDQQKYEAMISMKPNTNHHELSLTEIMRTSETETEKQEWKQIKKSITLIINILFSVVGTIISVFWLLNHSYQYPFEISVLVSFSLGLLIFLVELILYWNFL</sequence>
<evidence type="ECO:0000256" key="5">
    <source>
        <dbReference type="ARBA" id="ARBA00023136"/>
    </source>
</evidence>
<protein>
    <submittedName>
        <fullName evidence="7">Uncharacterized protein</fullName>
    </submittedName>
</protein>
<proteinExistence type="predicted"/>
<evidence type="ECO:0000313" key="8">
    <source>
        <dbReference type="Proteomes" id="UP000325313"/>
    </source>
</evidence>
<organism evidence="7 8">
    <name type="scientific">Puccinia graminis f. sp. tritici</name>
    <dbReference type="NCBI Taxonomy" id="56615"/>
    <lineage>
        <taxon>Eukaryota</taxon>
        <taxon>Fungi</taxon>
        <taxon>Dikarya</taxon>
        <taxon>Basidiomycota</taxon>
        <taxon>Pucciniomycotina</taxon>
        <taxon>Pucciniomycetes</taxon>
        <taxon>Pucciniales</taxon>
        <taxon>Pucciniaceae</taxon>
        <taxon>Puccinia</taxon>
    </lineage>
</organism>